<evidence type="ECO:0000313" key="2">
    <source>
        <dbReference type="EMBL" id="KAE8379498.1"/>
    </source>
</evidence>
<organism evidence="2 3">
    <name type="scientific">Aspergillus bertholletiae</name>
    <dbReference type="NCBI Taxonomy" id="1226010"/>
    <lineage>
        <taxon>Eukaryota</taxon>
        <taxon>Fungi</taxon>
        <taxon>Dikarya</taxon>
        <taxon>Ascomycota</taxon>
        <taxon>Pezizomycotina</taxon>
        <taxon>Eurotiomycetes</taxon>
        <taxon>Eurotiomycetidae</taxon>
        <taxon>Eurotiales</taxon>
        <taxon>Aspergillaceae</taxon>
        <taxon>Aspergillus</taxon>
        <taxon>Aspergillus subgen. Circumdati</taxon>
    </lineage>
</organism>
<keyword evidence="3" id="KW-1185">Reference proteome</keyword>
<feature type="region of interest" description="Disordered" evidence="1">
    <location>
        <begin position="17"/>
        <end position="39"/>
    </location>
</feature>
<sequence>MAKRLLHPLVSSHVIQSHAPRQVGDSELTRDGPIQCHPYLTTTTTTTTVTTTMTD</sequence>
<dbReference type="AlphaFoldDB" id="A0A5N7BCK8"/>
<dbReference type="Proteomes" id="UP000326198">
    <property type="component" value="Unassembled WGS sequence"/>
</dbReference>
<gene>
    <name evidence="2" type="ORF">BDV26DRAFT_259238</name>
</gene>
<reference evidence="2 3" key="1">
    <citation type="submission" date="2019-04" db="EMBL/GenBank/DDBJ databases">
        <title>Friends and foes A comparative genomics studyof 23 Aspergillus species from section Flavi.</title>
        <authorList>
            <consortium name="DOE Joint Genome Institute"/>
            <person name="Kjaerbolling I."/>
            <person name="Vesth T."/>
            <person name="Frisvad J.C."/>
            <person name="Nybo J.L."/>
            <person name="Theobald S."/>
            <person name="Kildgaard S."/>
            <person name="Isbrandt T."/>
            <person name="Kuo A."/>
            <person name="Sato A."/>
            <person name="Lyhne E.K."/>
            <person name="Kogle M.E."/>
            <person name="Wiebenga A."/>
            <person name="Kun R.S."/>
            <person name="Lubbers R.J."/>
            <person name="Makela M.R."/>
            <person name="Barry K."/>
            <person name="Chovatia M."/>
            <person name="Clum A."/>
            <person name="Daum C."/>
            <person name="Haridas S."/>
            <person name="He G."/>
            <person name="LaButti K."/>
            <person name="Lipzen A."/>
            <person name="Mondo S."/>
            <person name="Riley R."/>
            <person name="Salamov A."/>
            <person name="Simmons B.A."/>
            <person name="Magnuson J.K."/>
            <person name="Henrissat B."/>
            <person name="Mortensen U.H."/>
            <person name="Larsen T.O."/>
            <person name="Devries R.P."/>
            <person name="Grigoriev I.V."/>
            <person name="Machida M."/>
            <person name="Baker S.E."/>
            <person name="Andersen M.R."/>
        </authorList>
    </citation>
    <scope>NUCLEOTIDE SEQUENCE [LARGE SCALE GENOMIC DNA]</scope>
    <source>
        <strain evidence="2 3">IBT 29228</strain>
    </source>
</reference>
<evidence type="ECO:0000256" key="1">
    <source>
        <dbReference type="SAM" id="MobiDB-lite"/>
    </source>
</evidence>
<protein>
    <submittedName>
        <fullName evidence="2">Uncharacterized protein</fullName>
    </submittedName>
</protein>
<proteinExistence type="predicted"/>
<evidence type="ECO:0000313" key="3">
    <source>
        <dbReference type="Proteomes" id="UP000326198"/>
    </source>
</evidence>
<accession>A0A5N7BCK8</accession>
<name>A0A5N7BCK8_9EURO</name>
<dbReference type="EMBL" id="ML736193">
    <property type="protein sequence ID" value="KAE8379498.1"/>
    <property type="molecule type" value="Genomic_DNA"/>
</dbReference>